<feature type="region of interest" description="Disordered" evidence="1">
    <location>
        <begin position="1"/>
        <end position="109"/>
    </location>
</feature>
<sequence length="453" mass="49355">MTSSPKPVSLTSPTSSRKSSAPKAKTASNNGSKANPKAKSKTTKGGKESKSGPKSSKATTLPSPTSPPPAKQAGHKRAPHNRPGSENRNHDDPEVADGHGAAADPPHTVGDELKALNAVWFWNGLEQTYKELKKVKTFDQLWREAKECHQKELKMLEEVVSWNKKVERDHERLIAAAERGGPAVEDDYVQTHQKEVPHVQSNWDVVEYLELVTKVNEVGPPIAKSATEDWDEVIDVMSAIRPRKYTINACSAALSRLVDKFKKADGKMTSGTGHRAETELGVAVREFIEMTDEAMQELAAVDNEELDKATDEAHRTETLVGAAVSASRVSSAKQWEEGRRRPPKRSLEDPALDAVDGAEQAGDGHGGAAKRRRGGLFNDLVGAISQSNSIMGDMHSTFDQFTSALIAQGQAHADPVPSDLIEQVGRLEQGQQELKQEIRDSFAKIMRAMGVDE</sequence>
<feature type="compositionally biased region" description="Basic and acidic residues" evidence="1">
    <location>
        <begin position="334"/>
        <end position="348"/>
    </location>
</feature>
<evidence type="ECO:0000313" key="2">
    <source>
        <dbReference type="EMBL" id="ORZ37660.1"/>
    </source>
</evidence>
<proteinExistence type="predicted"/>
<comment type="caution">
    <text evidence="2">The sequence shown here is derived from an EMBL/GenBank/DDBJ whole genome shotgun (WGS) entry which is preliminary data.</text>
</comment>
<dbReference type="AlphaFoldDB" id="A0A1Y2HSS8"/>
<dbReference type="Proteomes" id="UP000193411">
    <property type="component" value="Unassembled WGS sequence"/>
</dbReference>
<name>A0A1Y2HSS8_9FUNG</name>
<keyword evidence="3" id="KW-1185">Reference proteome</keyword>
<feature type="compositionally biased region" description="Low complexity" evidence="1">
    <location>
        <begin position="9"/>
        <end position="28"/>
    </location>
</feature>
<feature type="region of interest" description="Disordered" evidence="1">
    <location>
        <begin position="330"/>
        <end position="351"/>
    </location>
</feature>
<feature type="compositionally biased region" description="Basic and acidic residues" evidence="1">
    <location>
        <begin position="83"/>
        <end position="97"/>
    </location>
</feature>
<evidence type="ECO:0000256" key="1">
    <source>
        <dbReference type="SAM" id="MobiDB-lite"/>
    </source>
</evidence>
<gene>
    <name evidence="2" type="ORF">BCR44DRAFT_98051</name>
</gene>
<evidence type="ECO:0000313" key="3">
    <source>
        <dbReference type="Proteomes" id="UP000193411"/>
    </source>
</evidence>
<feature type="compositionally biased region" description="Low complexity" evidence="1">
    <location>
        <begin position="52"/>
        <end position="63"/>
    </location>
</feature>
<organism evidence="2 3">
    <name type="scientific">Catenaria anguillulae PL171</name>
    <dbReference type="NCBI Taxonomy" id="765915"/>
    <lineage>
        <taxon>Eukaryota</taxon>
        <taxon>Fungi</taxon>
        <taxon>Fungi incertae sedis</taxon>
        <taxon>Blastocladiomycota</taxon>
        <taxon>Blastocladiomycetes</taxon>
        <taxon>Blastocladiales</taxon>
        <taxon>Catenariaceae</taxon>
        <taxon>Catenaria</taxon>
    </lineage>
</organism>
<protein>
    <submittedName>
        <fullName evidence="2">Uncharacterized protein</fullName>
    </submittedName>
</protein>
<accession>A0A1Y2HSS8</accession>
<dbReference type="EMBL" id="MCFL01000011">
    <property type="protein sequence ID" value="ORZ37660.1"/>
    <property type="molecule type" value="Genomic_DNA"/>
</dbReference>
<reference evidence="2 3" key="1">
    <citation type="submission" date="2016-07" db="EMBL/GenBank/DDBJ databases">
        <title>Pervasive Adenine N6-methylation of Active Genes in Fungi.</title>
        <authorList>
            <consortium name="DOE Joint Genome Institute"/>
            <person name="Mondo S.J."/>
            <person name="Dannebaum R.O."/>
            <person name="Kuo R.C."/>
            <person name="Labutti K."/>
            <person name="Haridas S."/>
            <person name="Kuo A."/>
            <person name="Salamov A."/>
            <person name="Ahrendt S.R."/>
            <person name="Lipzen A."/>
            <person name="Sullivan W."/>
            <person name="Andreopoulos W.B."/>
            <person name="Clum A."/>
            <person name="Lindquist E."/>
            <person name="Daum C."/>
            <person name="Ramamoorthy G.K."/>
            <person name="Gryganskyi A."/>
            <person name="Culley D."/>
            <person name="Magnuson J.K."/>
            <person name="James T.Y."/>
            <person name="O'Malley M.A."/>
            <person name="Stajich J.E."/>
            <person name="Spatafora J.W."/>
            <person name="Visel A."/>
            <person name="Grigoriev I.V."/>
        </authorList>
    </citation>
    <scope>NUCLEOTIDE SEQUENCE [LARGE SCALE GENOMIC DNA]</scope>
    <source>
        <strain evidence="2 3">PL171</strain>
    </source>
</reference>